<dbReference type="GO" id="GO:0004523">
    <property type="term" value="F:RNA-DNA hybrid ribonuclease activity"/>
    <property type="evidence" value="ECO:0007669"/>
    <property type="project" value="InterPro"/>
</dbReference>
<feature type="domain" description="RNase H type-1" evidence="1">
    <location>
        <begin position="12"/>
        <end position="109"/>
    </location>
</feature>
<dbReference type="Gene3D" id="3.30.420.10">
    <property type="entry name" value="Ribonuclease H-like superfamily/Ribonuclease H"/>
    <property type="match status" value="1"/>
</dbReference>
<evidence type="ECO:0000259" key="1">
    <source>
        <dbReference type="Pfam" id="PF13456"/>
    </source>
</evidence>
<sequence length="123" mass="13790">MIQDNKPWILHVDGSSNIRGSGLGVVLKSSQGGNMVYSIRCEFKTTNNEVEYEALIVGMDMAHNLGEKHLHVQSDSLLIVNQVNGDFQAKDSKMMTYLKVVKERIDQDQETNESVLQSTDPIH</sequence>
<dbReference type="PANTHER" id="PTHR48475">
    <property type="entry name" value="RIBONUCLEASE H"/>
    <property type="match status" value="1"/>
</dbReference>
<evidence type="ECO:0000313" key="3">
    <source>
        <dbReference type="Proteomes" id="UP001172457"/>
    </source>
</evidence>
<organism evidence="2 3">
    <name type="scientific">Centaurea solstitialis</name>
    <name type="common">yellow star-thistle</name>
    <dbReference type="NCBI Taxonomy" id="347529"/>
    <lineage>
        <taxon>Eukaryota</taxon>
        <taxon>Viridiplantae</taxon>
        <taxon>Streptophyta</taxon>
        <taxon>Embryophyta</taxon>
        <taxon>Tracheophyta</taxon>
        <taxon>Spermatophyta</taxon>
        <taxon>Magnoliopsida</taxon>
        <taxon>eudicotyledons</taxon>
        <taxon>Gunneridae</taxon>
        <taxon>Pentapetalae</taxon>
        <taxon>asterids</taxon>
        <taxon>campanulids</taxon>
        <taxon>Asterales</taxon>
        <taxon>Asteraceae</taxon>
        <taxon>Carduoideae</taxon>
        <taxon>Cardueae</taxon>
        <taxon>Centaureinae</taxon>
        <taxon>Centaurea</taxon>
    </lineage>
</organism>
<accession>A0AA38TK58</accession>
<dbReference type="Proteomes" id="UP001172457">
    <property type="component" value="Chromosome 2"/>
</dbReference>
<dbReference type="InterPro" id="IPR002156">
    <property type="entry name" value="RNaseH_domain"/>
</dbReference>
<evidence type="ECO:0000313" key="2">
    <source>
        <dbReference type="EMBL" id="KAJ9561519.1"/>
    </source>
</evidence>
<dbReference type="AlphaFoldDB" id="A0AA38TK58"/>
<dbReference type="Pfam" id="PF13456">
    <property type="entry name" value="RVT_3"/>
    <property type="match status" value="1"/>
</dbReference>
<name>A0AA38TK58_9ASTR</name>
<reference evidence="2" key="1">
    <citation type="submission" date="2023-03" db="EMBL/GenBank/DDBJ databases">
        <title>Chromosome-scale reference genome and RAD-based genetic map of yellow starthistle (Centaurea solstitialis) reveal putative structural variation and QTLs associated with invader traits.</title>
        <authorList>
            <person name="Reatini B."/>
            <person name="Cang F.A."/>
            <person name="Jiang Q."/>
            <person name="Mckibben M.T.W."/>
            <person name="Barker M.S."/>
            <person name="Rieseberg L.H."/>
            <person name="Dlugosch K.M."/>
        </authorList>
    </citation>
    <scope>NUCLEOTIDE SEQUENCE</scope>
    <source>
        <strain evidence="2">CAN-66</strain>
        <tissue evidence="2">Leaf</tissue>
    </source>
</reference>
<comment type="caution">
    <text evidence="2">The sequence shown here is derived from an EMBL/GenBank/DDBJ whole genome shotgun (WGS) entry which is preliminary data.</text>
</comment>
<dbReference type="InterPro" id="IPR036397">
    <property type="entry name" value="RNaseH_sf"/>
</dbReference>
<dbReference type="PANTHER" id="PTHR48475:SF2">
    <property type="entry name" value="RIBONUCLEASE H"/>
    <property type="match status" value="1"/>
</dbReference>
<gene>
    <name evidence="2" type="ORF">OSB04_006679</name>
</gene>
<dbReference type="SUPFAM" id="SSF53098">
    <property type="entry name" value="Ribonuclease H-like"/>
    <property type="match status" value="1"/>
</dbReference>
<keyword evidence="3" id="KW-1185">Reference proteome</keyword>
<dbReference type="InterPro" id="IPR012337">
    <property type="entry name" value="RNaseH-like_sf"/>
</dbReference>
<dbReference type="GO" id="GO:0003676">
    <property type="term" value="F:nucleic acid binding"/>
    <property type="evidence" value="ECO:0007669"/>
    <property type="project" value="InterPro"/>
</dbReference>
<protein>
    <recommendedName>
        <fullName evidence="1">RNase H type-1 domain-containing protein</fullName>
    </recommendedName>
</protein>
<dbReference type="CDD" id="cd09279">
    <property type="entry name" value="RNase_HI_like"/>
    <property type="match status" value="1"/>
</dbReference>
<proteinExistence type="predicted"/>
<dbReference type="EMBL" id="JARYMX010000002">
    <property type="protein sequence ID" value="KAJ9561519.1"/>
    <property type="molecule type" value="Genomic_DNA"/>
</dbReference>